<dbReference type="EC" id="2.6.1.1" evidence="3"/>
<keyword evidence="6" id="KW-0663">Pyridoxal phosphate</keyword>
<dbReference type="GO" id="GO:0006520">
    <property type="term" value="P:amino acid metabolic process"/>
    <property type="evidence" value="ECO:0007669"/>
    <property type="project" value="InterPro"/>
</dbReference>
<dbReference type="SUPFAM" id="SSF53383">
    <property type="entry name" value="PLP-dependent transferases"/>
    <property type="match status" value="1"/>
</dbReference>
<organism evidence="9 10">
    <name type="scientific">Rhodoblastus acidophilus</name>
    <name type="common">Rhodopseudomonas acidophila</name>
    <dbReference type="NCBI Taxonomy" id="1074"/>
    <lineage>
        <taxon>Bacteria</taxon>
        <taxon>Pseudomonadati</taxon>
        <taxon>Pseudomonadota</taxon>
        <taxon>Alphaproteobacteria</taxon>
        <taxon>Hyphomicrobiales</taxon>
        <taxon>Rhodoblastaceae</taxon>
        <taxon>Rhodoblastus</taxon>
    </lineage>
</organism>
<accession>A0A6N8DIR0</accession>
<evidence type="ECO:0000256" key="3">
    <source>
        <dbReference type="ARBA" id="ARBA00012753"/>
    </source>
</evidence>
<gene>
    <name evidence="9" type="ORF">GJ654_04335</name>
</gene>
<keyword evidence="4 9" id="KW-0032">Aminotransferase</keyword>
<sequence length="383" mass="41523">MSERILTPARRAAIAPFLAMDVMREAAQLRREGRDIIQMEVGVPFAGPPRRAREAAIAALDGRPISYTDALGLPSLRARIARHYRDAYGVSVEPERVCVTTGSSGGFIMAFLALFDAGARVAINCPSYPCYRNILGAFDVETVELRGVSGVTPEQVEAADDGQKLDGLLLMNPSNPTGALQSDESMRAIAAVCEKRGIKFISDEIYHGLTYERPAQTALAWSRNAVIVNSFSKYYCMTGWRVGWLVVPDGFSRVIERLQQSLAISPPTLAQIAAEAAFDATDELEAVKAGYARNRAILLDALGGMGLDLAPADGAFYVYADISRFSENSLEFSKALLEQAGVAATPGVDFDPTQGHRALRFSYAGAEADMIEAMRRVKVFLGR</sequence>
<dbReference type="InterPro" id="IPR015424">
    <property type="entry name" value="PyrdxlP-dep_Trfase"/>
</dbReference>
<dbReference type="GO" id="GO:0030170">
    <property type="term" value="F:pyridoxal phosphate binding"/>
    <property type="evidence" value="ECO:0007669"/>
    <property type="project" value="InterPro"/>
</dbReference>
<evidence type="ECO:0000313" key="10">
    <source>
        <dbReference type="Proteomes" id="UP000439113"/>
    </source>
</evidence>
<dbReference type="EMBL" id="WNKS01000003">
    <property type="protein sequence ID" value="MTV30217.1"/>
    <property type="molecule type" value="Genomic_DNA"/>
</dbReference>
<evidence type="ECO:0000256" key="7">
    <source>
        <dbReference type="ARBA" id="ARBA00049185"/>
    </source>
</evidence>
<feature type="domain" description="Aminotransferase class I/classII large" evidence="8">
    <location>
        <begin position="35"/>
        <end position="374"/>
    </location>
</feature>
<comment type="caution">
    <text evidence="9">The sequence shown here is derived from an EMBL/GenBank/DDBJ whole genome shotgun (WGS) entry which is preliminary data.</text>
</comment>
<proteinExistence type="inferred from homology"/>
<dbReference type="RefSeq" id="WP_155444894.1">
    <property type="nucleotide sequence ID" value="NZ_JAOQNR010000003.1"/>
</dbReference>
<comment type="similarity">
    <text evidence="2">Belongs to the class-I pyridoxal-phosphate-dependent aminotransferase family.</text>
</comment>
<comment type="cofactor">
    <cofactor evidence="1">
        <name>pyridoxal 5'-phosphate</name>
        <dbReference type="ChEBI" id="CHEBI:597326"/>
    </cofactor>
</comment>
<dbReference type="Gene3D" id="3.40.640.10">
    <property type="entry name" value="Type I PLP-dependent aspartate aminotransferase-like (Major domain)"/>
    <property type="match status" value="1"/>
</dbReference>
<dbReference type="Pfam" id="PF00155">
    <property type="entry name" value="Aminotran_1_2"/>
    <property type="match status" value="1"/>
</dbReference>
<protein>
    <recommendedName>
        <fullName evidence="3">aspartate transaminase</fullName>
        <ecNumber evidence="3">2.6.1.1</ecNumber>
    </recommendedName>
</protein>
<dbReference type="InterPro" id="IPR050596">
    <property type="entry name" value="AspAT/PAT-like"/>
</dbReference>
<evidence type="ECO:0000256" key="4">
    <source>
        <dbReference type="ARBA" id="ARBA00022576"/>
    </source>
</evidence>
<evidence type="ECO:0000256" key="2">
    <source>
        <dbReference type="ARBA" id="ARBA00007441"/>
    </source>
</evidence>
<evidence type="ECO:0000256" key="6">
    <source>
        <dbReference type="ARBA" id="ARBA00022898"/>
    </source>
</evidence>
<dbReference type="PANTHER" id="PTHR46383">
    <property type="entry name" value="ASPARTATE AMINOTRANSFERASE"/>
    <property type="match status" value="1"/>
</dbReference>
<evidence type="ECO:0000313" key="9">
    <source>
        <dbReference type="EMBL" id="MTV30217.1"/>
    </source>
</evidence>
<evidence type="ECO:0000256" key="1">
    <source>
        <dbReference type="ARBA" id="ARBA00001933"/>
    </source>
</evidence>
<dbReference type="InterPro" id="IPR015421">
    <property type="entry name" value="PyrdxlP-dep_Trfase_major"/>
</dbReference>
<dbReference type="GO" id="GO:0004069">
    <property type="term" value="F:L-aspartate:2-oxoglutarate aminotransferase activity"/>
    <property type="evidence" value="ECO:0007669"/>
    <property type="project" value="UniProtKB-EC"/>
</dbReference>
<evidence type="ECO:0000259" key="8">
    <source>
        <dbReference type="Pfam" id="PF00155"/>
    </source>
</evidence>
<evidence type="ECO:0000256" key="5">
    <source>
        <dbReference type="ARBA" id="ARBA00022679"/>
    </source>
</evidence>
<reference evidence="9 10" key="1">
    <citation type="submission" date="2019-11" db="EMBL/GenBank/DDBJ databases">
        <title>Whole-genome sequence of a Rhodoblastus acidophilus DSM 142.</title>
        <authorList>
            <person name="Kyndt J.A."/>
            <person name="Meyer T.E."/>
        </authorList>
    </citation>
    <scope>NUCLEOTIDE SEQUENCE [LARGE SCALE GENOMIC DNA]</scope>
    <source>
        <strain evidence="9 10">DSM 142</strain>
    </source>
</reference>
<dbReference type="OrthoDB" id="9763453at2"/>
<keyword evidence="5 9" id="KW-0808">Transferase</keyword>
<dbReference type="InterPro" id="IPR004839">
    <property type="entry name" value="Aminotransferase_I/II_large"/>
</dbReference>
<dbReference type="AlphaFoldDB" id="A0A6N8DIR0"/>
<dbReference type="CDD" id="cd00609">
    <property type="entry name" value="AAT_like"/>
    <property type="match status" value="1"/>
</dbReference>
<name>A0A6N8DIR0_RHOAC</name>
<dbReference type="PANTHER" id="PTHR46383:SF2">
    <property type="entry name" value="AMINOTRANSFERASE"/>
    <property type="match status" value="1"/>
</dbReference>
<dbReference type="Proteomes" id="UP000439113">
    <property type="component" value="Unassembled WGS sequence"/>
</dbReference>
<comment type="catalytic activity">
    <reaction evidence="7">
        <text>L-aspartate + 2-oxoglutarate = oxaloacetate + L-glutamate</text>
        <dbReference type="Rhea" id="RHEA:21824"/>
        <dbReference type="ChEBI" id="CHEBI:16452"/>
        <dbReference type="ChEBI" id="CHEBI:16810"/>
        <dbReference type="ChEBI" id="CHEBI:29985"/>
        <dbReference type="ChEBI" id="CHEBI:29991"/>
        <dbReference type="EC" id="2.6.1.1"/>
    </reaction>
</comment>